<dbReference type="GO" id="GO:0000166">
    <property type="term" value="F:nucleotide binding"/>
    <property type="evidence" value="ECO:0007669"/>
    <property type="project" value="UniProtKB-KW"/>
</dbReference>
<dbReference type="PANTHER" id="PTHR47186:SF3">
    <property type="entry name" value="OS09G0267800 PROTEIN"/>
    <property type="match status" value="1"/>
</dbReference>
<gene>
    <name evidence="2" type="ORF">GIB67_027909</name>
</gene>
<organism evidence="2 3">
    <name type="scientific">Kingdonia uniflora</name>
    <dbReference type="NCBI Taxonomy" id="39325"/>
    <lineage>
        <taxon>Eukaryota</taxon>
        <taxon>Viridiplantae</taxon>
        <taxon>Streptophyta</taxon>
        <taxon>Embryophyta</taxon>
        <taxon>Tracheophyta</taxon>
        <taxon>Spermatophyta</taxon>
        <taxon>Magnoliopsida</taxon>
        <taxon>Ranunculales</taxon>
        <taxon>Circaeasteraceae</taxon>
        <taxon>Kingdonia</taxon>
    </lineage>
</organism>
<comment type="caution">
    <text evidence="2">The sequence shown here is derived from an EMBL/GenBank/DDBJ whole genome shotgun (WGS) entry which is preliminary data.</text>
</comment>
<dbReference type="OrthoDB" id="1636630at2759"/>
<dbReference type="EMBL" id="JACGCM010002299">
    <property type="protein sequence ID" value="KAF6141731.1"/>
    <property type="molecule type" value="Genomic_DNA"/>
</dbReference>
<proteinExistence type="predicted"/>
<dbReference type="SUPFAM" id="SSF52047">
    <property type="entry name" value="RNI-like"/>
    <property type="match status" value="1"/>
</dbReference>
<dbReference type="GO" id="GO:0006952">
    <property type="term" value="P:defense response"/>
    <property type="evidence" value="ECO:0007669"/>
    <property type="project" value="UniProtKB-KW"/>
</dbReference>
<evidence type="ECO:0000259" key="1">
    <source>
        <dbReference type="Pfam" id="PF25019"/>
    </source>
</evidence>
<keyword evidence="3" id="KW-1185">Reference proteome</keyword>
<dbReference type="PANTHER" id="PTHR47186">
    <property type="entry name" value="LEUCINE-RICH REPEAT-CONTAINING PROTEIN 57"/>
    <property type="match status" value="1"/>
</dbReference>
<feature type="domain" description="R13L1/DRL21-like LRR repeat region" evidence="1">
    <location>
        <begin position="66"/>
        <end position="191"/>
    </location>
</feature>
<dbReference type="Pfam" id="PF25019">
    <property type="entry name" value="LRR_R13L1-DRL21"/>
    <property type="match status" value="2"/>
</dbReference>
<evidence type="ECO:0000313" key="2">
    <source>
        <dbReference type="EMBL" id="KAF6141731.1"/>
    </source>
</evidence>
<name>A0A7J7LGD4_9MAGN</name>
<dbReference type="Gene3D" id="1.20.5.4130">
    <property type="match status" value="1"/>
</dbReference>
<dbReference type="InterPro" id="IPR056789">
    <property type="entry name" value="LRR_R13L1-DRL21"/>
</dbReference>
<protein>
    <recommendedName>
        <fullName evidence="1">R13L1/DRL21-like LRR repeat region domain-containing protein</fullName>
    </recommendedName>
</protein>
<dbReference type="InterPro" id="IPR032675">
    <property type="entry name" value="LRR_dom_sf"/>
</dbReference>
<reference evidence="2 3" key="1">
    <citation type="journal article" date="2020" name="IScience">
        <title>Genome Sequencing of the Endangered Kingdonia uniflora (Circaeasteraceae, Ranunculales) Reveals Potential Mechanisms of Evolutionary Specialization.</title>
        <authorList>
            <person name="Sun Y."/>
            <person name="Deng T."/>
            <person name="Zhang A."/>
            <person name="Moore M.J."/>
            <person name="Landis J.B."/>
            <person name="Lin N."/>
            <person name="Zhang H."/>
            <person name="Zhang X."/>
            <person name="Huang J."/>
            <person name="Zhang X."/>
            <person name="Sun H."/>
            <person name="Wang H."/>
        </authorList>
    </citation>
    <scope>NUCLEOTIDE SEQUENCE [LARGE SCALE GENOMIC DNA]</scope>
    <source>
        <strain evidence="2">TB1705</strain>
        <tissue evidence="2">Leaf</tissue>
    </source>
</reference>
<accession>A0A7J7LGD4</accession>
<sequence>MAAPVVSMVLNQLGTFLREEIHKEVIMVLGVKEEIEKLELTLTAIQAVLHDADKKQVQDQRVKVWLERLKEGRIEISGLRRVKSANEAKEVHLANKRGIHALALDFGFDFISFPDISEGDKERMVSVLEGLQPHPNLEELKINGFPGSKLPSWMILFSKLCTLELINLTRCTQLPSLGKLPFLEVLKISGMDSVRRLGLDFLGISDIEEEDNDATTSIGRGQLIAFPSLIKLELQLMLGLMEWVLPFERSDTLQIMPRLRILQIEWGPKLKVLPALGRLESLEELTISGMHSLKRIGPEFFGISEDVINRGSGGGQLIAFPSLIKLELLGMFELEEWVLPFESGCCHLELQIMPRLRKLQIYRAFKLKVLPALGRLESLEELTIHGLDSLKRIGPEFFGILEDEDVMKSTRCGSSRGGVSIPIIIFPKLKKLQFICMSAWEEWEMMMPSWREDVSFIMPCLKELILFECEKLKVVPHNIFSYQPVKERIEGCSELNQRSRRNQIIRRREVGESLNIPLFIIISVCSYNRRMDYSDDDDFTDQPTPLRDEIRELIHLRYLDLSRTSVMKLPNSLSNLRNLQILKLNGCENLCELLASMGNMIRLRHLEIYSMENLRSLPEGIERLPSLPSLTKKVKLASKRGIHAITLDFGLPKESENISEGYKERMEGVLEGLQPHPNLEELKINQYPGSKLPSWMMSDLALMLHFEVDGQVKMDNLDLMQPKAKQNSHRWHESM</sequence>
<feature type="domain" description="R13L1/DRL21-like LRR repeat region" evidence="1">
    <location>
        <begin position="631"/>
        <end position="706"/>
    </location>
</feature>
<evidence type="ECO:0000313" key="3">
    <source>
        <dbReference type="Proteomes" id="UP000541444"/>
    </source>
</evidence>
<dbReference type="Gene3D" id="3.80.10.10">
    <property type="entry name" value="Ribonuclease Inhibitor"/>
    <property type="match status" value="3"/>
</dbReference>
<dbReference type="Proteomes" id="UP000541444">
    <property type="component" value="Unassembled WGS sequence"/>
</dbReference>
<dbReference type="AlphaFoldDB" id="A0A7J7LGD4"/>